<reference evidence="1 2" key="1">
    <citation type="submission" date="2023-05" db="EMBL/GenBank/DDBJ databases">
        <authorList>
            <person name="Guo Y."/>
        </authorList>
    </citation>
    <scope>NUCLEOTIDE SEQUENCE [LARGE SCALE GENOMIC DNA]</scope>
    <source>
        <strain evidence="1 2">GR2756</strain>
    </source>
</reference>
<dbReference type="Proteomes" id="UP001259572">
    <property type="component" value="Unassembled WGS sequence"/>
</dbReference>
<keyword evidence="2" id="KW-1185">Reference proteome</keyword>
<proteinExistence type="predicted"/>
<gene>
    <name evidence="1" type="ORF">RQX22_16015</name>
</gene>
<evidence type="ECO:0000313" key="1">
    <source>
        <dbReference type="EMBL" id="MDT9600466.1"/>
    </source>
</evidence>
<organism evidence="1 2">
    <name type="scientific">Sphingosinicella rhizophila</name>
    <dbReference type="NCBI Taxonomy" id="3050082"/>
    <lineage>
        <taxon>Bacteria</taxon>
        <taxon>Pseudomonadati</taxon>
        <taxon>Pseudomonadota</taxon>
        <taxon>Alphaproteobacteria</taxon>
        <taxon>Sphingomonadales</taxon>
        <taxon>Sphingosinicellaceae</taxon>
        <taxon>Sphingosinicella</taxon>
    </lineage>
</organism>
<name>A0ABU3QAS0_9SPHN</name>
<dbReference type="EMBL" id="JAVUPU010000009">
    <property type="protein sequence ID" value="MDT9600466.1"/>
    <property type="molecule type" value="Genomic_DNA"/>
</dbReference>
<accession>A0ABU3QAS0</accession>
<dbReference type="RefSeq" id="WP_315727662.1">
    <property type="nucleotide sequence ID" value="NZ_JAVUPU010000009.1"/>
</dbReference>
<protein>
    <submittedName>
        <fullName evidence="1">Transposase</fullName>
    </submittedName>
</protein>
<comment type="caution">
    <text evidence="1">The sequence shown here is derived from an EMBL/GenBank/DDBJ whole genome shotgun (WGS) entry which is preliminary data.</text>
</comment>
<evidence type="ECO:0000313" key="2">
    <source>
        <dbReference type="Proteomes" id="UP001259572"/>
    </source>
</evidence>
<sequence>MPRIIETEAEERIELGDLIEMLETGPFDPADEDNFASWGPALRKLGNNRAFLADFAIDELKQRCSGQLTQNQYGAQVIMLHTGSDKFLIRANFWPGLNDSIVRNSGTDPFFYGMAHDHNFSFLTVGYLGPGYWSEYYEYDYDKVIGFTGEKVDLRFVEKAKLDPGKVMLYRAHRDVHLQLAADSMSISLNVLGAEQNQELRDQYRFDIEKSEVSGMLTRSPIEPLLALSAYFGGEEGADLLENFSRGHPSDRIRFAAVKAQASAAGTLDQRLAVYEQAAARGSPFVSAMAKREADKVAKGRGWIESCFKADGII</sequence>